<evidence type="ECO:0000256" key="1">
    <source>
        <dbReference type="SAM" id="Phobius"/>
    </source>
</evidence>
<dbReference type="GO" id="GO:0003964">
    <property type="term" value="F:RNA-directed DNA polymerase activity"/>
    <property type="evidence" value="ECO:0007669"/>
    <property type="project" value="UniProtKB-KW"/>
</dbReference>
<feature type="domain" description="Endonuclease/exonuclease/phosphatase" evidence="2">
    <location>
        <begin position="70"/>
        <end position="166"/>
    </location>
</feature>
<dbReference type="Proteomes" id="UP000078542">
    <property type="component" value="Unassembled WGS sequence"/>
</dbReference>
<keyword evidence="4" id="KW-1185">Reference proteome</keyword>
<evidence type="ECO:0000313" key="4">
    <source>
        <dbReference type="Proteomes" id="UP000078542"/>
    </source>
</evidence>
<protein>
    <submittedName>
        <fullName evidence="3">RNA-directed DNA polymerase from mobile element jockey</fullName>
    </submittedName>
</protein>
<evidence type="ECO:0000259" key="2">
    <source>
        <dbReference type="Pfam" id="PF14529"/>
    </source>
</evidence>
<keyword evidence="3" id="KW-0808">Transferase</keyword>
<reference evidence="3 4" key="1">
    <citation type="submission" date="2016-03" db="EMBL/GenBank/DDBJ databases">
        <title>Cyphomyrmex costatus WGS genome.</title>
        <authorList>
            <person name="Nygaard S."/>
            <person name="Hu H."/>
            <person name="Boomsma J."/>
            <person name="Zhang G."/>
        </authorList>
    </citation>
    <scope>NUCLEOTIDE SEQUENCE [LARGE SCALE GENOMIC DNA]</scope>
    <source>
        <strain evidence="3">MS0001</strain>
        <tissue evidence="3">Whole body</tissue>
    </source>
</reference>
<feature type="transmembrane region" description="Helical" evidence="1">
    <location>
        <begin position="432"/>
        <end position="452"/>
    </location>
</feature>
<dbReference type="SUPFAM" id="SSF56219">
    <property type="entry name" value="DNase I-like"/>
    <property type="match status" value="1"/>
</dbReference>
<dbReference type="InterPro" id="IPR036691">
    <property type="entry name" value="Endo/exonu/phosph_ase_sf"/>
</dbReference>
<keyword evidence="3" id="KW-0548">Nucleotidyltransferase</keyword>
<proteinExistence type="predicted"/>
<keyword evidence="3" id="KW-0695">RNA-directed DNA polymerase</keyword>
<evidence type="ECO:0000313" key="3">
    <source>
        <dbReference type="EMBL" id="KYM98769.1"/>
    </source>
</evidence>
<keyword evidence="1" id="KW-1133">Transmembrane helix</keyword>
<dbReference type="InterPro" id="IPR052560">
    <property type="entry name" value="RdDP_mobile_element"/>
</dbReference>
<dbReference type="STRING" id="456900.A0A151IDI4"/>
<name>A0A151IDI4_9HYME</name>
<dbReference type="EMBL" id="KQ977929">
    <property type="protein sequence ID" value="KYM98769.1"/>
    <property type="molecule type" value="Genomic_DNA"/>
</dbReference>
<organism evidence="3 4">
    <name type="scientific">Cyphomyrmex costatus</name>
    <dbReference type="NCBI Taxonomy" id="456900"/>
    <lineage>
        <taxon>Eukaryota</taxon>
        <taxon>Metazoa</taxon>
        <taxon>Ecdysozoa</taxon>
        <taxon>Arthropoda</taxon>
        <taxon>Hexapoda</taxon>
        <taxon>Insecta</taxon>
        <taxon>Pterygota</taxon>
        <taxon>Neoptera</taxon>
        <taxon>Endopterygota</taxon>
        <taxon>Hymenoptera</taxon>
        <taxon>Apocrita</taxon>
        <taxon>Aculeata</taxon>
        <taxon>Formicoidea</taxon>
        <taxon>Formicidae</taxon>
        <taxon>Myrmicinae</taxon>
        <taxon>Cyphomyrmex</taxon>
    </lineage>
</organism>
<sequence>MRTGVKNVLVDISEKTILKEFSSQAKISSARRLQRRVKRDGKDELLPSLSVLVKFQGQFLPRAISYHFYIGVYRHPNLPFSKNIFNSLHCFLSQFPSLILIGDFNAHHSLWGSPRSNSAGSALCDLVETLDLCCLNPDSTPTFFPHPSRSPSTIDLTFSSSDLHGSDHSPISLFVRKKIKFVNLFSNKFRLSRRQWISVAALLEDRARAISEDSSAASLSISPDEGYQVFVKGIMSCIKDFIPTNNKNKHHIANSKGRSPRSPPPALWWTPECDEAIRDRSTFLKNFKNAPTPENYALYQASVRTTRKFLRSVKRKRWKEFCEKLDALTPTADLWKMLKRFKDRRLASGGSVSSGGNHESDQILQATIHQICPSSCSPPIPASSDNVNNALLWLDQPFSLNEIEAALSAVKVSSSPSLDRVEYRLLKLLPTNLLSCLLFIFNIFYSSSYFLFQWFHSIIHFVPKPHGKGF</sequence>
<dbReference type="PANTHER" id="PTHR36688">
    <property type="entry name" value="ENDO/EXONUCLEASE/PHOSPHATASE DOMAIN-CONTAINING PROTEIN"/>
    <property type="match status" value="1"/>
</dbReference>
<gene>
    <name evidence="3" type="ORF">ALC62_10511</name>
</gene>
<dbReference type="InterPro" id="IPR005135">
    <property type="entry name" value="Endo/exonuclease/phosphatase"/>
</dbReference>
<dbReference type="Pfam" id="PF14529">
    <property type="entry name" value="Exo_endo_phos_2"/>
    <property type="match status" value="1"/>
</dbReference>
<keyword evidence="1" id="KW-0472">Membrane</keyword>
<keyword evidence="1" id="KW-0812">Transmembrane</keyword>
<dbReference type="AlphaFoldDB" id="A0A151IDI4"/>
<dbReference type="Gene3D" id="3.60.10.10">
    <property type="entry name" value="Endonuclease/exonuclease/phosphatase"/>
    <property type="match status" value="1"/>
</dbReference>
<dbReference type="PANTHER" id="PTHR36688:SF2">
    <property type="entry name" value="ENDONUCLEASE_EXONUCLEASE_PHOSPHATASE DOMAIN-CONTAINING PROTEIN"/>
    <property type="match status" value="1"/>
</dbReference>
<accession>A0A151IDI4</accession>